<dbReference type="AlphaFoldDB" id="A0A9P0I271"/>
<evidence type="ECO:0000313" key="1">
    <source>
        <dbReference type="EMBL" id="CAH1638429.1"/>
    </source>
</evidence>
<proteinExistence type="predicted"/>
<name>A0A9P0I271_SPOLI</name>
<accession>A0A9P0I271</accession>
<evidence type="ECO:0000313" key="2">
    <source>
        <dbReference type="Proteomes" id="UP001153321"/>
    </source>
</evidence>
<keyword evidence="2" id="KW-1185">Reference proteome</keyword>
<organism evidence="1 2">
    <name type="scientific">Spodoptera littoralis</name>
    <name type="common">Egyptian cotton leafworm</name>
    <dbReference type="NCBI Taxonomy" id="7109"/>
    <lineage>
        <taxon>Eukaryota</taxon>
        <taxon>Metazoa</taxon>
        <taxon>Ecdysozoa</taxon>
        <taxon>Arthropoda</taxon>
        <taxon>Hexapoda</taxon>
        <taxon>Insecta</taxon>
        <taxon>Pterygota</taxon>
        <taxon>Neoptera</taxon>
        <taxon>Endopterygota</taxon>
        <taxon>Lepidoptera</taxon>
        <taxon>Glossata</taxon>
        <taxon>Ditrysia</taxon>
        <taxon>Noctuoidea</taxon>
        <taxon>Noctuidae</taxon>
        <taxon>Amphipyrinae</taxon>
        <taxon>Spodoptera</taxon>
    </lineage>
</organism>
<sequence>MICNHAHVYDRRTAFRRPTFWQTSASISYNCLLTLNPVFKDSTGVWQPYSIFPFRNVTANIDSSVNRHLRIPRQFRNSSLRFEDERRHGYLHIDHNHILLKPNAHRLDIVDVTLCTFEIRF</sequence>
<reference evidence="1" key="1">
    <citation type="submission" date="2022-02" db="EMBL/GenBank/DDBJ databases">
        <authorList>
            <person name="King R."/>
        </authorList>
    </citation>
    <scope>NUCLEOTIDE SEQUENCE</scope>
</reference>
<dbReference type="Proteomes" id="UP001153321">
    <property type="component" value="Chromosome 17"/>
</dbReference>
<dbReference type="EMBL" id="LR824548">
    <property type="protein sequence ID" value="CAH1638429.1"/>
    <property type="molecule type" value="Genomic_DNA"/>
</dbReference>
<gene>
    <name evidence="1" type="ORF">SPLIT_LOCUS3787</name>
</gene>
<protein>
    <submittedName>
        <fullName evidence="1">Uncharacterized protein</fullName>
    </submittedName>
</protein>